<dbReference type="AlphaFoldDB" id="A0A9P0NF70"/>
<evidence type="ECO:0000313" key="9">
    <source>
        <dbReference type="EMBL" id="CAH1718092.1"/>
    </source>
</evidence>
<dbReference type="GO" id="GO:0005789">
    <property type="term" value="C:endoplasmic reticulum membrane"/>
    <property type="evidence" value="ECO:0007669"/>
    <property type="project" value="UniProtKB-ARBA"/>
</dbReference>
<gene>
    <name evidence="9" type="ORF">CHIRRI_LOCUS5520</name>
</gene>
<feature type="compositionally biased region" description="Low complexity" evidence="6">
    <location>
        <begin position="70"/>
        <end position="82"/>
    </location>
</feature>
<accession>A0A9P0NF70</accession>
<dbReference type="GO" id="GO:0005886">
    <property type="term" value="C:plasma membrane"/>
    <property type="evidence" value="ECO:0007669"/>
    <property type="project" value="TreeGrafter"/>
</dbReference>
<evidence type="ECO:0000256" key="4">
    <source>
        <dbReference type="ARBA" id="ARBA00023136"/>
    </source>
</evidence>
<keyword evidence="4 7" id="KW-0472">Membrane</keyword>
<dbReference type="SMART" id="SM00568">
    <property type="entry name" value="GRAM"/>
    <property type="match status" value="1"/>
</dbReference>
<dbReference type="GO" id="GO:0032366">
    <property type="term" value="P:intracellular sterol transport"/>
    <property type="evidence" value="ECO:0007669"/>
    <property type="project" value="TreeGrafter"/>
</dbReference>
<dbReference type="InterPro" id="IPR004182">
    <property type="entry name" value="GRAM"/>
</dbReference>
<dbReference type="InterPro" id="IPR011993">
    <property type="entry name" value="PH-like_dom_sf"/>
</dbReference>
<dbReference type="Gene3D" id="2.30.29.30">
    <property type="entry name" value="Pleckstrin-homology domain (PH domain)/Phosphotyrosine-binding domain (PTB)"/>
    <property type="match status" value="1"/>
</dbReference>
<feature type="region of interest" description="Disordered" evidence="6">
    <location>
        <begin position="266"/>
        <end position="312"/>
    </location>
</feature>
<dbReference type="InterPro" id="IPR031968">
    <property type="entry name" value="VASt"/>
</dbReference>
<evidence type="ECO:0000313" key="10">
    <source>
        <dbReference type="Proteomes" id="UP001153620"/>
    </source>
</evidence>
<reference evidence="9" key="1">
    <citation type="submission" date="2022-01" db="EMBL/GenBank/DDBJ databases">
        <authorList>
            <person name="King R."/>
        </authorList>
    </citation>
    <scope>NUCLEOTIDE SEQUENCE</scope>
</reference>
<dbReference type="EMBL" id="OU895878">
    <property type="protein sequence ID" value="CAH1718092.1"/>
    <property type="molecule type" value="Genomic_DNA"/>
</dbReference>
<dbReference type="GO" id="GO:0032934">
    <property type="term" value="F:sterol binding"/>
    <property type="evidence" value="ECO:0007669"/>
    <property type="project" value="TreeGrafter"/>
</dbReference>
<evidence type="ECO:0000256" key="7">
    <source>
        <dbReference type="SAM" id="Phobius"/>
    </source>
</evidence>
<dbReference type="Pfam" id="PF02893">
    <property type="entry name" value="GRAM"/>
    <property type="match status" value="1"/>
</dbReference>
<keyword evidence="5" id="KW-0175">Coiled coil</keyword>
<feature type="domain" description="VASt" evidence="8">
    <location>
        <begin position="377"/>
        <end position="548"/>
    </location>
</feature>
<reference evidence="9" key="2">
    <citation type="submission" date="2022-10" db="EMBL/GenBank/DDBJ databases">
        <authorList>
            <consortium name="ENA_rothamsted_submissions"/>
            <consortium name="culmorum"/>
            <person name="King R."/>
        </authorList>
    </citation>
    <scope>NUCLEOTIDE SEQUENCE</scope>
</reference>
<evidence type="ECO:0000256" key="5">
    <source>
        <dbReference type="SAM" id="Coils"/>
    </source>
</evidence>
<evidence type="ECO:0000256" key="6">
    <source>
        <dbReference type="SAM" id="MobiDB-lite"/>
    </source>
</evidence>
<evidence type="ECO:0000256" key="3">
    <source>
        <dbReference type="ARBA" id="ARBA00022989"/>
    </source>
</evidence>
<keyword evidence="2 7" id="KW-0812">Transmembrane</keyword>
<dbReference type="GO" id="GO:0140268">
    <property type="term" value="C:endoplasmic reticulum-plasma membrane contact site"/>
    <property type="evidence" value="ECO:0007669"/>
    <property type="project" value="TreeGrafter"/>
</dbReference>
<dbReference type="Proteomes" id="UP001153620">
    <property type="component" value="Chromosome 2"/>
</dbReference>
<feature type="region of interest" description="Disordered" evidence="6">
    <location>
        <begin position="1"/>
        <end position="22"/>
    </location>
</feature>
<comment type="subcellular location">
    <subcellularLocation>
        <location evidence="1">Membrane</location>
        <topology evidence="1">Single-pass membrane protein</topology>
    </subcellularLocation>
</comment>
<feature type="transmembrane region" description="Helical" evidence="7">
    <location>
        <begin position="618"/>
        <end position="638"/>
    </location>
</feature>
<feature type="compositionally biased region" description="Polar residues" evidence="6">
    <location>
        <begin position="285"/>
        <end position="294"/>
    </location>
</feature>
<dbReference type="PANTHER" id="PTHR23319">
    <property type="entry name" value="GRAM DOMAIN CONTAINING 1B, ISOFORM E"/>
    <property type="match status" value="1"/>
</dbReference>
<proteinExistence type="predicted"/>
<evidence type="ECO:0000256" key="2">
    <source>
        <dbReference type="ARBA" id="ARBA00022692"/>
    </source>
</evidence>
<evidence type="ECO:0000256" key="1">
    <source>
        <dbReference type="ARBA" id="ARBA00004167"/>
    </source>
</evidence>
<dbReference type="Pfam" id="PF16016">
    <property type="entry name" value="VASt"/>
    <property type="match status" value="1"/>
</dbReference>
<sequence length="744" mass="85750">MKWKSSKSAEIHRKRSVDDLISSSQDAFNQAILLTSIKRSPSPKKQQLHHKRDKSDVSANDNLDLDMRQSTTSMATTDTSASPETSKSQDDLKRPSSTLAEKAKKKNWYNVIYPSYKSRSDDFKKLFSIPEDERLLVDYSCAIQKDILVHGRLYVSQNYVCFHANIIVYETRFVLKWKDVKSISKEKVAKVIPNAILLTTEDEKHFLTSFTSRDKSYLMLFRIWQNALMHKSYERQELWQWVHTCYGDQLGLTTDDEDYIDPTNYEERENQTSADSVSEEPEVKISSSSSNNKLTNDEPIKSKKELKKLKKSSSSSSLSNKLIAKEFCEKNSSIDVQSQIINPELLPTDMSDSSSDSEAASKMDNFINDAECNSMHEGRQLVHTILPLNIETVFSLLFDKSKFFSEFHKMRRTTNLVQGEWETQEDGTKKRIQTLTVAITQVIGPKQSHVTETQIMRPCSKQGLMYSIDATSENAGIPYADSFYVLLHYCMKRTFDDATVMSVHAQIKYKKSVWGVVKGFIEKNTWIGLEDFYDSLSQALMQEYNMPKAKAKRRTRKSISHTNQILPNSNIQTSLPIKQISKDDTQLIARQTGRVHDNSQIDSIKEPIKNINKRQERLSWIVIFLLVTLISFNVILYVKLWRIDDSDTSEIIGCVLNVVFTFNLIIKAKPWDLIIYLFTSSQSSPPRNTAEWMKLIKVQEKLHFTEMQKWQEVIQSTIELLKKTENSLSDLQNLILSYRQKSSD</sequence>
<feature type="region of interest" description="Disordered" evidence="6">
    <location>
        <begin position="34"/>
        <end position="99"/>
    </location>
</feature>
<dbReference type="GO" id="GO:0120015">
    <property type="term" value="F:sterol transfer activity"/>
    <property type="evidence" value="ECO:0007669"/>
    <property type="project" value="TreeGrafter"/>
</dbReference>
<evidence type="ECO:0000259" key="8">
    <source>
        <dbReference type="PROSITE" id="PS51778"/>
    </source>
</evidence>
<protein>
    <recommendedName>
        <fullName evidence="8">VASt domain-containing protein</fullName>
    </recommendedName>
</protein>
<organism evidence="9 10">
    <name type="scientific">Chironomus riparius</name>
    <dbReference type="NCBI Taxonomy" id="315576"/>
    <lineage>
        <taxon>Eukaryota</taxon>
        <taxon>Metazoa</taxon>
        <taxon>Ecdysozoa</taxon>
        <taxon>Arthropoda</taxon>
        <taxon>Hexapoda</taxon>
        <taxon>Insecta</taxon>
        <taxon>Pterygota</taxon>
        <taxon>Neoptera</taxon>
        <taxon>Endopterygota</taxon>
        <taxon>Diptera</taxon>
        <taxon>Nematocera</taxon>
        <taxon>Chironomoidea</taxon>
        <taxon>Chironomidae</taxon>
        <taxon>Chironominae</taxon>
        <taxon>Chironomus</taxon>
    </lineage>
</organism>
<dbReference type="CDD" id="cd13220">
    <property type="entry name" value="PH-GRAM_GRAMDC"/>
    <property type="match status" value="1"/>
</dbReference>
<dbReference type="PROSITE" id="PS51778">
    <property type="entry name" value="VAST"/>
    <property type="match status" value="1"/>
</dbReference>
<keyword evidence="3 7" id="KW-1133">Transmembrane helix</keyword>
<feature type="coiled-coil region" evidence="5">
    <location>
        <begin position="714"/>
        <end position="741"/>
    </location>
</feature>
<dbReference type="PANTHER" id="PTHR23319:SF4">
    <property type="entry name" value="GRAM DOMAIN CONTAINING 1B, ISOFORM E"/>
    <property type="match status" value="1"/>
</dbReference>
<dbReference type="InterPro" id="IPR051482">
    <property type="entry name" value="Cholesterol_transport"/>
</dbReference>
<name>A0A9P0NF70_9DIPT</name>
<keyword evidence="10" id="KW-1185">Reference proteome</keyword>